<protein>
    <submittedName>
        <fullName evidence="3">Fatty acid desaturase</fullName>
    </submittedName>
</protein>
<gene>
    <name evidence="3" type="ORF">JL111_16860</name>
</gene>
<feature type="domain" description="Fatty acid desaturase" evidence="2">
    <location>
        <begin position="43"/>
        <end position="138"/>
    </location>
</feature>
<feature type="transmembrane region" description="Helical" evidence="1">
    <location>
        <begin position="12"/>
        <end position="37"/>
    </location>
</feature>
<dbReference type="Proteomes" id="UP000644749">
    <property type="component" value="Unassembled WGS sequence"/>
</dbReference>
<name>A0ABS1S9B0_9RHOB</name>
<accession>A0ABS1S9B0</accession>
<keyword evidence="4" id="KW-1185">Reference proteome</keyword>
<keyword evidence="1" id="KW-0472">Membrane</keyword>
<dbReference type="InterPro" id="IPR005804">
    <property type="entry name" value="FA_desaturase_dom"/>
</dbReference>
<feature type="transmembrane region" description="Helical" evidence="1">
    <location>
        <begin position="44"/>
        <end position="63"/>
    </location>
</feature>
<keyword evidence="1" id="KW-0812">Transmembrane</keyword>
<feature type="domain" description="Fatty acid desaturase" evidence="2">
    <location>
        <begin position="142"/>
        <end position="236"/>
    </location>
</feature>
<dbReference type="RefSeq" id="WP_191311806.1">
    <property type="nucleotide sequence ID" value="NZ_BNCL01000016.1"/>
</dbReference>
<feature type="transmembrane region" description="Helical" evidence="1">
    <location>
        <begin position="140"/>
        <end position="158"/>
    </location>
</feature>
<dbReference type="Pfam" id="PF00487">
    <property type="entry name" value="FA_desaturase"/>
    <property type="match status" value="2"/>
</dbReference>
<dbReference type="EMBL" id="JAESHT010000018">
    <property type="protein sequence ID" value="MBL3675150.1"/>
    <property type="molecule type" value="Genomic_DNA"/>
</dbReference>
<sequence length="241" mass="27148">MSEPRRRFPLSSLVGLALAGAVICAWLALHVFAVWHLDAPASPVLALLCLIGLTWLSVGLFIVAHDAMHGAIVAGRPGINKGLGSLALLLFAGFSWRKLIVKHMAHHRHAGTDDDPDFSRGGPLSWYIDFVRTYFGWREFWVLGGSVILYALILGPRWAYVTFWAVPSILASMQLFVFGTWLPHRPDHDAFPDRHNARSTRFGRPLSLLTCFHFGGYHHEHHLYPSVPWWQLPSTRGKDER</sequence>
<comment type="caution">
    <text evidence="3">The sequence shown here is derived from an EMBL/GenBank/DDBJ whole genome shotgun (WGS) entry which is preliminary data.</text>
</comment>
<feature type="transmembrane region" description="Helical" evidence="1">
    <location>
        <begin position="164"/>
        <end position="182"/>
    </location>
</feature>
<reference evidence="3 4" key="1">
    <citation type="submission" date="2021-01" db="EMBL/GenBank/DDBJ databases">
        <title>011410 draft genome.</title>
        <authorList>
            <person name="Lang L."/>
        </authorList>
    </citation>
    <scope>NUCLEOTIDE SEQUENCE [LARGE SCALE GENOMIC DNA]</scope>
    <source>
        <strain evidence="3 4">KCTC 42845</strain>
    </source>
</reference>
<evidence type="ECO:0000313" key="3">
    <source>
        <dbReference type="EMBL" id="MBL3675150.1"/>
    </source>
</evidence>
<keyword evidence="1" id="KW-1133">Transmembrane helix</keyword>
<evidence type="ECO:0000256" key="1">
    <source>
        <dbReference type="SAM" id="Phobius"/>
    </source>
</evidence>
<organism evidence="3 4">
    <name type="scientific">Paracoccus aerius</name>
    <dbReference type="NCBI Taxonomy" id="1915382"/>
    <lineage>
        <taxon>Bacteria</taxon>
        <taxon>Pseudomonadati</taxon>
        <taxon>Pseudomonadota</taxon>
        <taxon>Alphaproteobacteria</taxon>
        <taxon>Rhodobacterales</taxon>
        <taxon>Paracoccaceae</taxon>
        <taxon>Paracoccus</taxon>
    </lineage>
</organism>
<evidence type="ECO:0000259" key="2">
    <source>
        <dbReference type="Pfam" id="PF00487"/>
    </source>
</evidence>
<evidence type="ECO:0000313" key="4">
    <source>
        <dbReference type="Proteomes" id="UP000644749"/>
    </source>
</evidence>
<feature type="transmembrane region" description="Helical" evidence="1">
    <location>
        <begin position="83"/>
        <end position="100"/>
    </location>
</feature>
<proteinExistence type="predicted"/>